<dbReference type="AlphaFoldDB" id="T0HFY6"/>
<dbReference type="eggNOG" id="ENOG5032F9W">
    <property type="taxonomic scope" value="Bacteria"/>
</dbReference>
<reference evidence="1 2" key="1">
    <citation type="journal article" date="2013" name="Genome Announc.">
        <title>Genome Sequence of Novosphingobium lindaniclasticum LE124T, Isolated from a Hexachlorocyclohexane Dumpsite.</title>
        <authorList>
            <person name="Saxena A."/>
            <person name="Nayyar N."/>
            <person name="Sangwan N."/>
            <person name="Kumari R."/>
            <person name="Khurana J.P."/>
            <person name="Lal R."/>
        </authorList>
    </citation>
    <scope>NUCLEOTIDE SEQUENCE [LARGE SCALE GENOMIC DNA]</scope>
    <source>
        <strain evidence="1 2">LE124</strain>
    </source>
</reference>
<comment type="caution">
    <text evidence="1">The sequence shown here is derived from an EMBL/GenBank/DDBJ whole genome shotgun (WGS) entry which is preliminary data.</text>
</comment>
<accession>T0HFY6</accession>
<sequence>MPKMIEKTEVESGDKAMILLQSLICYLREKNVLTRADIEELREKVEARIADAETNLPCASALATAAASEMRELEQFCGKKFGGKHRHRVN</sequence>
<protein>
    <submittedName>
        <fullName evidence="1">Uncharacterized protein</fullName>
    </submittedName>
</protein>
<dbReference type="PATRIC" id="fig|1096930.3.peg.2298"/>
<evidence type="ECO:0000313" key="2">
    <source>
        <dbReference type="Proteomes" id="UP000015527"/>
    </source>
</evidence>
<organism evidence="1 2">
    <name type="scientific">Novosphingobium lindaniclasticum LE124</name>
    <dbReference type="NCBI Taxonomy" id="1096930"/>
    <lineage>
        <taxon>Bacteria</taxon>
        <taxon>Pseudomonadati</taxon>
        <taxon>Pseudomonadota</taxon>
        <taxon>Alphaproteobacteria</taxon>
        <taxon>Sphingomonadales</taxon>
        <taxon>Sphingomonadaceae</taxon>
        <taxon>Novosphingobium</taxon>
    </lineage>
</organism>
<evidence type="ECO:0000313" key="1">
    <source>
        <dbReference type="EMBL" id="EQB15266.1"/>
    </source>
</evidence>
<keyword evidence="2" id="KW-1185">Reference proteome</keyword>
<dbReference type="Proteomes" id="UP000015527">
    <property type="component" value="Unassembled WGS sequence"/>
</dbReference>
<name>T0HFY6_9SPHN</name>
<dbReference type="EMBL" id="ATHL01000076">
    <property type="protein sequence ID" value="EQB15266.1"/>
    <property type="molecule type" value="Genomic_DNA"/>
</dbReference>
<gene>
    <name evidence="1" type="ORF">L284_11565</name>
</gene>
<proteinExistence type="predicted"/>